<keyword evidence="2" id="KW-0378">Hydrolase</keyword>
<dbReference type="Gene3D" id="3.40.50.1820">
    <property type="entry name" value="alpha/beta hydrolase"/>
    <property type="match status" value="1"/>
</dbReference>
<keyword evidence="3" id="KW-1185">Reference proteome</keyword>
<dbReference type="PANTHER" id="PTHR43433">
    <property type="entry name" value="HYDROLASE, ALPHA/BETA FOLD FAMILY PROTEIN"/>
    <property type="match status" value="1"/>
</dbReference>
<feature type="domain" description="AB hydrolase-1" evidence="1">
    <location>
        <begin position="20"/>
        <end position="246"/>
    </location>
</feature>
<dbReference type="RefSeq" id="WP_088699601.1">
    <property type="nucleotide sequence ID" value="NZ_JPUA01000022.1"/>
</dbReference>
<organism evidence="2 3">
    <name type="scientific">Halomonas campaniensis</name>
    <dbReference type="NCBI Taxonomy" id="213554"/>
    <lineage>
        <taxon>Bacteria</taxon>
        <taxon>Pseudomonadati</taxon>
        <taxon>Pseudomonadota</taxon>
        <taxon>Gammaproteobacteria</taxon>
        <taxon>Oceanospirillales</taxon>
        <taxon>Halomonadaceae</taxon>
        <taxon>Halomonas</taxon>
    </lineage>
</organism>
<dbReference type="InterPro" id="IPR029058">
    <property type="entry name" value="AB_hydrolase_fold"/>
</dbReference>
<dbReference type="PRINTS" id="PR00111">
    <property type="entry name" value="ABHYDROLASE"/>
</dbReference>
<comment type="caution">
    <text evidence="2">The sequence shown here is derived from an EMBL/GenBank/DDBJ whole genome shotgun (WGS) entry which is preliminary data.</text>
</comment>
<evidence type="ECO:0000259" key="1">
    <source>
        <dbReference type="Pfam" id="PF00561"/>
    </source>
</evidence>
<dbReference type="OrthoDB" id="7055710at2"/>
<gene>
    <name evidence="2" type="ORF">JI62_07645</name>
</gene>
<dbReference type="EMBL" id="JPUA01000022">
    <property type="protein sequence ID" value="OWV30264.1"/>
    <property type="molecule type" value="Genomic_DNA"/>
</dbReference>
<dbReference type="GO" id="GO:0004806">
    <property type="term" value="F:triacylglycerol lipase activity"/>
    <property type="evidence" value="ECO:0007669"/>
    <property type="project" value="TreeGrafter"/>
</dbReference>
<dbReference type="InterPro" id="IPR000073">
    <property type="entry name" value="AB_hydrolase_1"/>
</dbReference>
<evidence type="ECO:0000313" key="3">
    <source>
        <dbReference type="Proteomes" id="UP000197334"/>
    </source>
</evidence>
<dbReference type="GO" id="GO:0046503">
    <property type="term" value="P:glycerolipid catabolic process"/>
    <property type="evidence" value="ECO:0007669"/>
    <property type="project" value="TreeGrafter"/>
</dbReference>
<dbReference type="Pfam" id="PF00561">
    <property type="entry name" value="Abhydrolase_1"/>
    <property type="match status" value="1"/>
</dbReference>
<dbReference type="InterPro" id="IPR050471">
    <property type="entry name" value="AB_hydrolase"/>
</dbReference>
<dbReference type="Proteomes" id="UP000197334">
    <property type="component" value="Unassembled WGS sequence"/>
</dbReference>
<evidence type="ECO:0000313" key="2">
    <source>
        <dbReference type="EMBL" id="OWV30264.1"/>
    </source>
</evidence>
<protein>
    <submittedName>
        <fullName evidence="2">Alpha/beta hydrolase</fullName>
    </submittedName>
</protein>
<proteinExistence type="predicted"/>
<sequence>MKTTINGTDISYSIIGDQGPWIVMSHSLGCTQAMWDHQLEVLKGYRLLRYDTRGHGGSGSSEPPYTLDLLADDALMLMDHLGIQKAHWLGFSMGGMIGQVLALKYPDRVLSLMLADTTSEHKDTPLSMWQERIRTAREQGIPTVAGPAITRWFTEEFRTHDPKQTQWVTDMILETTIDGWCGCCAAIADVHTTDRLHEITCPALVIVGERDIGTPLEAALTIHRNLKASTLVVISDAAHMTCIEQPEQFNRALTLFLNTAA</sequence>
<name>A0A246S1G0_9GAMM</name>
<dbReference type="PANTHER" id="PTHR43433:SF5">
    <property type="entry name" value="AB HYDROLASE-1 DOMAIN-CONTAINING PROTEIN"/>
    <property type="match status" value="1"/>
</dbReference>
<accession>A0A246S1G0</accession>
<reference evidence="2 3" key="1">
    <citation type="submission" date="2014-08" db="EMBL/GenBank/DDBJ databases">
        <title>Draft genome sequence of a novel L-asparaginase producing marine bacterium, Halomonas campaniensis.</title>
        <authorList>
            <person name="Sundarakrishnan B."/>
            <person name="Moushumi Priya A."/>
            <person name="Raman G."/>
            <person name="Sakthivel N."/>
            <person name="Park S."/>
            <person name="Jayachandran S."/>
        </authorList>
    </citation>
    <scope>NUCLEOTIDE SEQUENCE [LARGE SCALE GENOMIC DNA]</scope>
    <source>
        <strain evidence="2 3">SK03</strain>
    </source>
</reference>
<dbReference type="AlphaFoldDB" id="A0A246S1G0"/>
<dbReference type="SUPFAM" id="SSF53474">
    <property type="entry name" value="alpha/beta-Hydrolases"/>
    <property type="match status" value="1"/>
</dbReference>